<reference evidence="2" key="1">
    <citation type="submission" date="2021-03" db="EMBL/GenBank/DDBJ databases">
        <title>Draft genome sequence of rust myrtle Austropuccinia psidii MF-1, a brazilian biotype.</title>
        <authorList>
            <person name="Quecine M.C."/>
            <person name="Pachon D.M.R."/>
            <person name="Bonatelli M.L."/>
            <person name="Correr F.H."/>
            <person name="Franceschini L.M."/>
            <person name="Leite T.F."/>
            <person name="Margarido G.R.A."/>
            <person name="Almeida C.A."/>
            <person name="Ferrarezi J.A."/>
            <person name="Labate C.A."/>
        </authorList>
    </citation>
    <scope>NUCLEOTIDE SEQUENCE</scope>
    <source>
        <strain evidence="2">MF-1</strain>
    </source>
</reference>
<feature type="signal peptide" evidence="1">
    <location>
        <begin position="1"/>
        <end position="21"/>
    </location>
</feature>
<comment type="caution">
    <text evidence="2">The sequence shown here is derived from an EMBL/GenBank/DDBJ whole genome shotgun (WGS) entry which is preliminary data.</text>
</comment>
<keyword evidence="1" id="KW-0732">Signal</keyword>
<dbReference type="Proteomes" id="UP000765509">
    <property type="component" value="Unassembled WGS sequence"/>
</dbReference>
<dbReference type="EMBL" id="AVOT02016683">
    <property type="protein sequence ID" value="MBW0502185.1"/>
    <property type="molecule type" value="Genomic_DNA"/>
</dbReference>
<evidence type="ECO:0000313" key="3">
    <source>
        <dbReference type="Proteomes" id="UP000765509"/>
    </source>
</evidence>
<protein>
    <recommendedName>
        <fullName evidence="4">Secreted protein</fullName>
    </recommendedName>
</protein>
<feature type="chain" id="PRO_5040502881" description="Secreted protein" evidence="1">
    <location>
        <begin position="22"/>
        <end position="164"/>
    </location>
</feature>
<organism evidence="2 3">
    <name type="scientific">Austropuccinia psidii MF-1</name>
    <dbReference type="NCBI Taxonomy" id="1389203"/>
    <lineage>
        <taxon>Eukaryota</taxon>
        <taxon>Fungi</taxon>
        <taxon>Dikarya</taxon>
        <taxon>Basidiomycota</taxon>
        <taxon>Pucciniomycotina</taxon>
        <taxon>Pucciniomycetes</taxon>
        <taxon>Pucciniales</taxon>
        <taxon>Sphaerophragmiaceae</taxon>
        <taxon>Austropuccinia</taxon>
    </lineage>
</organism>
<evidence type="ECO:0000256" key="1">
    <source>
        <dbReference type="SAM" id="SignalP"/>
    </source>
</evidence>
<sequence>MFYFSLSILTLILLLASVLEAKSSLSIVKRDRDVTDCLESYAVFVNGQSVFCKDFSKTIRRCMHSSCLLLDLRSKKVVPGYARSDLVFHGCGRHGGPYESVVHPLTYKADHTKGTLHVSDGWIKEGKFISGMDYYCGFLQSPLRARCTVCEELKVTKPKSDDDS</sequence>
<evidence type="ECO:0000313" key="2">
    <source>
        <dbReference type="EMBL" id="MBW0502185.1"/>
    </source>
</evidence>
<keyword evidence="3" id="KW-1185">Reference proteome</keyword>
<accession>A0A9Q3DFP8</accession>
<dbReference type="AlphaFoldDB" id="A0A9Q3DFP8"/>
<name>A0A9Q3DFP8_9BASI</name>
<evidence type="ECO:0008006" key="4">
    <source>
        <dbReference type="Google" id="ProtNLM"/>
    </source>
</evidence>
<gene>
    <name evidence="2" type="ORF">O181_041900</name>
</gene>
<proteinExistence type="predicted"/>